<keyword evidence="7" id="KW-1185">Reference proteome</keyword>
<keyword evidence="2 5" id="KW-0812">Transmembrane</keyword>
<gene>
    <name evidence="6" type="ORF">EVOR1521_LOCUS497</name>
</gene>
<feature type="transmembrane region" description="Helical" evidence="5">
    <location>
        <begin position="32"/>
        <end position="54"/>
    </location>
</feature>
<proteinExistence type="predicted"/>
<evidence type="ECO:0000256" key="5">
    <source>
        <dbReference type="SAM" id="Phobius"/>
    </source>
</evidence>
<feature type="transmembrane region" description="Helical" evidence="5">
    <location>
        <begin position="61"/>
        <end position="81"/>
    </location>
</feature>
<dbReference type="InterPro" id="IPR051598">
    <property type="entry name" value="TSUP/Inactive_protease-like"/>
</dbReference>
<dbReference type="AlphaFoldDB" id="A0AA36HIQ4"/>
<dbReference type="PANTHER" id="PTHR43701:SF12">
    <property type="entry name" value="MEMBRANE TRANSPORTER PROTEIN YTNM-RELATED"/>
    <property type="match status" value="1"/>
</dbReference>
<comment type="subcellular location">
    <subcellularLocation>
        <location evidence="1">Membrane</location>
        <topology evidence="1">Multi-pass membrane protein</topology>
    </subcellularLocation>
</comment>
<feature type="transmembrane region" description="Helical" evidence="5">
    <location>
        <begin position="195"/>
        <end position="214"/>
    </location>
</feature>
<sequence>MGGAVGFLSGLFGIGGGFLLTPLLIFSGIPPAVSVATVTTQVVASSASAVMTYWRRKAIDLKLATILLAGGVFGSLIGVILFDVLQSVGQLDLVISLSYVTFLSAIGGLMLFESIRAIRRRKSGAAPSARKPGQHNWIHGLPLKVRFRRSKLYVSVIPVVGLGAIIGFLGTILGIGGGFMMVPALIYLLRVPTNIVIGTSLFQILFTMAAATIFHSMGTKTVDIVLAMTLMIGGVIGAQFGARMGQNLRGDQLRLLLALLVMGVGLRFAVDLLLEEASSKDLVTALSSDTVSIQSNFTGTEIVIFGQASDIERAPHAAGDFELAIVVEGPPQDITTRRKGRFLGVWVNREAERFQNVPSFYAVASTADIGDIAHRNVLDEYRIGLNHLNLAVSGVSNVPLSDRDDFRKAFVRLREESDLYSERETSIEFLTDTMFRTNIPLPANIPVGDYKIKSFLFNRGDLVSQTEQTLAVAKIGFEQVTFELAQNYPLVYGVLAVILAIFTGWLAGVIFKKD</sequence>
<evidence type="ECO:0000256" key="3">
    <source>
        <dbReference type="ARBA" id="ARBA00022989"/>
    </source>
</evidence>
<feature type="transmembrane region" description="Helical" evidence="5">
    <location>
        <begin position="490"/>
        <end position="511"/>
    </location>
</feature>
<dbReference type="InterPro" id="IPR019088">
    <property type="entry name" value="CHP02186-rel_TM"/>
</dbReference>
<reference evidence="6" key="1">
    <citation type="submission" date="2023-08" db="EMBL/GenBank/DDBJ databases">
        <authorList>
            <person name="Chen Y."/>
            <person name="Shah S."/>
            <person name="Dougan E. K."/>
            <person name="Thang M."/>
            <person name="Chan C."/>
        </authorList>
    </citation>
    <scope>NUCLEOTIDE SEQUENCE</scope>
</reference>
<evidence type="ECO:0000313" key="6">
    <source>
        <dbReference type="EMBL" id="CAJ1369852.1"/>
    </source>
</evidence>
<dbReference type="Pfam" id="PF01925">
    <property type="entry name" value="TauE"/>
    <property type="match status" value="1"/>
</dbReference>
<feature type="transmembrane region" description="Helical" evidence="5">
    <location>
        <begin position="152"/>
        <end position="175"/>
    </location>
</feature>
<evidence type="ECO:0008006" key="8">
    <source>
        <dbReference type="Google" id="ProtNLM"/>
    </source>
</evidence>
<keyword evidence="3 5" id="KW-1133">Transmembrane helix</keyword>
<evidence type="ECO:0000313" key="7">
    <source>
        <dbReference type="Proteomes" id="UP001178507"/>
    </source>
</evidence>
<keyword evidence="4 5" id="KW-0472">Membrane</keyword>
<comment type="caution">
    <text evidence="6">The sequence shown here is derived from an EMBL/GenBank/DDBJ whole genome shotgun (WGS) entry which is preliminary data.</text>
</comment>
<feature type="transmembrane region" description="Helical" evidence="5">
    <location>
        <begin position="253"/>
        <end position="274"/>
    </location>
</feature>
<dbReference type="GO" id="GO:0016020">
    <property type="term" value="C:membrane"/>
    <property type="evidence" value="ECO:0007669"/>
    <property type="project" value="UniProtKB-SubCell"/>
</dbReference>
<dbReference type="InterPro" id="IPR002781">
    <property type="entry name" value="TM_pro_TauE-like"/>
</dbReference>
<dbReference type="PANTHER" id="PTHR43701">
    <property type="entry name" value="MEMBRANE TRANSPORTER PROTEIN MJ0441-RELATED"/>
    <property type="match status" value="1"/>
</dbReference>
<feature type="transmembrane region" description="Helical" evidence="5">
    <location>
        <begin position="7"/>
        <end position="26"/>
    </location>
</feature>
<feature type="transmembrane region" description="Helical" evidence="5">
    <location>
        <begin position="221"/>
        <end position="241"/>
    </location>
</feature>
<organism evidence="6 7">
    <name type="scientific">Effrenium voratum</name>
    <dbReference type="NCBI Taxonomy" id="2562239"/>
    <lineage>
        <taxon>Eukaryota</taxon>
        <taxon>Sar</taxon>
        <taxon>Alveolata</taxon>
        <taxon>Dinophyceae</taxon>
        <taxon>Suessiales</taxon>
        <taxon>Symbiodiniaceae</taxon>
        <taxon>Effrenium</taxon>
    </lineage>
</organism>
<evidence type="ECO:0000256" key="4">
    <source>
        <dbReference type="ARBA" id="ARBA00023136"/>
    </source>
</evidence>
<evidence type="ECO:0000256" key="1">
    <source>
        <dbReference type="ARBA" id="ARBA00004141"/>
    </source>
</evidence>
<name>A0AA36HIQ4_9DINO</name>
<accession>A0AA36HIQ4</accession>
<dbReference type="Proteomes" id="UP001178507">
    <property type="component" value="Unassembled WGS sequence"/>
</dbReference>
<dbReference type="Pfam" id="PF09608">
    <property type="entry name" value="Alph_Pro_TM"/>
    <property type="match status" value="1"/>
</dbReference>
<dbReference type="EMBL" id="CAUJNA010000001">
    <property type="protein sequence ID" value="CAJ1369852.1"/>
    <property type="molecule type" value="Genomic_DNA"/>
</dbReference>
<evidence type="ECO:0000256" key="2">
    <source>
        <dbReference type="ARBA" id="ARBA00022692"/>
    </source>
</evidence>
<feature type="transmembrane region" description="Helical" evidence="5">
    <location>
        <begin position="93"/>
        <end position="112"/>
    </location>
</feature>
<protein>
    <recommendedName>
        <fullName evidence="8">Membrane transporter protein</fullName>
    </recommendedName>
</protein>